<organism evidence="2 3">
    <name type="scientific">Mya arenaria</name>
    <name type="common">Soft-shell clam</name>
    <dbReference type="NCBI Taxonomy" id="6604"/>
    <lineage>
        <taxon>Eukaryota</taxon>
        <taxon>Metazoa</taxon>
        <taxon>Spiralia</taxon>
        <taxon>Lophotrochozoa</taxon>
        <taxon>Mollusca</taxon>
        <taxon>Bivalvia</taxon>
        <taxon>Autobranchia</taxon>
        <taxon>Heteroconchia</taxon>
        <taxon>Euheterodonta</taxon>
        <taxon>Imparidentia</taxon>
        <taxon>Neoheterodontei</taxon>
        <taxon>Myida</taxon>
        <taxon>Myoidea</taxon>
        <taxon>Myidae</taxon>
        <taxon>Mya</taxon>
    </lineage>
</organism>
<feature type="region of interest" description="Disordered" evidence="1">
    <location>
        <begin position="1"/>
        <end position="39"/>
    </location>
</feature>
<sequence>MEEKFALHKTSSDLSTCSEASTVSASSLTSSEPSSPGEAFRDIKLRKSCGEILLSRYLKKYQSGD</sequence>
<evidence type="ECO:0000256" key="1">
    <source>
        <dbReference type="SAM" id="MobiDB-lite"/>
    </source>
</evidence>
<dbReference type="Proteomes" id="UP001164746">
    <property type="component" value="Chromosome 4"/>
</dbReference>
<reference evidence="2" key="1">
    <citation type="submission" date="2022-11" db="EMBL/GenBank/DDBJ databases">
        <title>Centuries of genome instability and evolution in soft-shell clam transmissible cancer (bioRxiv).</title>
        <authorList>
            <person name="Hart S.F.M."/>
            <person name="Yonemitsu M.A."/>
            <person name="Giersch R.M."/>
            <person name="Beal B.F."/>
            <person name="Arriagada G."/>
            <person name="Davis B.W."/>
            <person name="Ostrander E.A."/>
            <person name="Goff S.P."/>
            <person name="Metzger M.J."/>
        </authorList>
    </citation>
    <scope>NUCLEOTIDE SEQUENCE</scope>
    <source>
        <strain evidence="2">MELC-2E11</strain>
        <tissue evidence="2">Siphon/mantle</tissue>
    </source>
</reference>
<gene>
    <name evidence="2" type="ORF">MAR_010231</name>
</gene>
<keyword evidence="3" id="KW-1185">Reference proteome</keyword>
<protein>
    <submittedName>
        <fullName evidence="2">Uncharacterized protein</fullName>
    </submittedName>
</protein>
<proteinExistence type="predicted"/>
<evidence type="ECO:0000313" key="2">
    <source>
        <dbReference type="EMBL" id="WAR03673.1"/>
    </source>
</evidence>
<evidence type="ECO:0000313" key="3">
    <source>
        <dbReference type="Proteomes" id="UP001164746"/>
    </source>
</evidence>
<name>A0ABY7E0Y5_MYAAR</name>
<accession>A0ABY7E0Y5</accession>
<feature type="compositionally biased region" description="Low complexity" evidence="1">
    <location>
        <begin position="15"/>
        <end position="36"/>
    </location>
</feature>
<dbReference type="EMBL" id="CP111015">
    <property type="protein sequence ID" value="WAR03673.1"/>
    <property type="molecule type" value="Genomic_DNA"/>
</dbReference>